<dbReference type="Proteomes" id="UP000548978">
    <property type="component" value="Unassembled WGS sequence"/>
</dbReference>
<name>A0A7W9A4K3_9CAUL</name>
<dbReference type="AlphaFoldDB" id="A0A7W9A4K3"/>
<reference evidence="2 3" key="1">
    <citation type="submission" date="2020-08" db="EMBL/GenBank/DDBJ databases">
        <title>Genomic Encyclopedia of Type Strains, Phase IV (KMG-IV): sequencing the most valuable type-strain genomes for metagenomic binning, comparative biology and taxonomic classification.</title>
        <authorList>
            <person name="Goeker M."/>
        </authorList>
    </citation>
    <scope>NUCLEOTIDE SEQUENCE [LARGE SCALE GENOMIC DNA]</scope>
    <source>
        <strain evidence="2 3">DSM 24448</strain>
    </source>
</reference>
<gene>
    <name evidence="2" type="ORF">FHS65_001853</name>
</gene>
<protein>
    <submittedName>
        <fullName evidence="2">Uncharacterized protein</fullName>
    </submittedName>
</protein>
<keyword evidence="3" id="KW-1185">Reference proteome</keyword>
<dbReference type="EMBL" id="JACIJB010000007">
    <property type="protein sequence ID" value="MBB5661095.1"/>
    <property type="molecule type" value="Genomic_DNA"/>
</dbReference>
<sequence length="58" mass="6486">MAKMDWQRNKHAGRAREAAFAPPPAKKGCWSHVKREPVRTYTVAEIAAWQNPLNGGAQ</sequence>
<comment type="caution">
    <text evidence="2">The sequence shown here is derived from an EMBL/GenBank/DDBJ whole genome shotgun (WGS) entry which is preliminary data.</text>
</comment>
<evidence type="ECO:0000256" key="1">
    <source>
        <dbReference type="SAM" id="MobiDB-lite"/>
    </source>
</evidence>
<organism evidence="2 3">
    <name type="scientific">Brevundimonas halotolerans</name>
    <dbReference type="NCBI Taxonomy" id="69670"/>
    <lineage>
        <taxon>Bacteria</taxon>
        <taxon>Pseudomonadati</taxon>
        <taxon>Pseudomonadota</taxon>
        <taxon>Alphaproteobacteria</taxon>
        <taxon>Caulobacterales</taxon>
        <taxon>Caulobacteraceae</taxon>
        <taxon>Brevundimonas</taxon>
    </lineage>
</organism>
<dbReference type="RefSeq" id="WP_164462028.1">
    <property type="nucleotide sequence ID" value="NZ_JACIJB010000007.1"/>
</dbReference>
<evidence type="ECO:0000313" key="3">
    <source>
        <dbReference type="Proteomes" id="UP000548978"/>
    </source>
</evidence>
<feature type="region of interest" description="Disordered" evidence="1">
    <location>
        <begin position="1"/>
        <end position="29"/>
    </location>
</feature>
<accession>A0A7W9A4K3</accession>
<evidence type="ECO:0000313" key="2">
    <source>
        <dbReference type="EMBL" id="MBB5661095.1"/>
    </source>
</evidence>
<proteinExistence type="predicted"/>